<evidence type="ECO:0000313" key="3">
    <source>
        <dbReference type="Proteomes" id="UP000095762"/>
    </source>
</evidence>
<dbReference type="GO" id="GO:0016788">
    <property type="term" value="F:hydrolase activity, acting on ester bonds"/>
    <property type="evidence" value="ECO:0007669"/>
    <property type="project" value="InterPro"/>
</dbReference>
<gene>
    <name evidence="2" type="primary">symE</name>
    <name evidence="2" type="ORF">ERS852569_01061</name>
</gene>
<dbReference type="InterPro" id="IPR014944">
    <property type="entry name" value="Toxin_SymE-like"/>
</dbReference>
<feature type="domain" description="Toxin SymE-like" evidence="1">
    <location>
        <begin position="7"/>
        <end position="55"/>
    </location>
</feature>
<dbReference type="GO" id="GO:0005737">
    <property type="term" value="C:cytoplasm"/>
    <property type="evidence" value="ECO:0007669"/>
    <property type="project" value="InterPro"/>
</dbReference>
<dbReference type="EMBL" id="CZBP01000006">
    <property type="protein sequence ID" value="CUP87372.1"/>
    <property type="molecule type" value="Genomic_DNA"/>
</dbReference>
<dbReference type="Proteomes" id="UP000095762">
    <property type="component" value="Unassembled WGS sequence"/>
</dbReference>
<organism evidence="2 3">
    <name type="scientific">Blautia obeum</name>
    <dbReference type="NCBI Taxonomy" id="40520"/>
    <lineage>
        <taxon>Bacteria</taxon>
        <taxon>Bacillati</taxon>
        <taxon>Bacillota</taxon>
        <taxon>Clostridia</taxon>
        <taxon>Lachnospirales</taxon>
        <taxon>Lachnospiraceae</taxon>
        <taxon>Blautia</taxon>
    </lineage>
</organism>
<accession>A0A174RPF1</accession>
<protein>
    <submittedName>
        <fullName evidence="2">Putative endoribonuclease symE</fullName>
        <ecNumber evidence="2">3.1.-.-</ecNumber>
    </submittedName>
</protein>
<proteinExistence type="predicted"/>
<reference evidence="2 3" key="1">
    <citation type="submission" date="2015-09" db="EMBL/GenBank/DDBJ databases">
        <authorList>
            <consortium name="Pathogen Informatics"/>
        </authorList>
    </citation>
    <scope>NUCLEOTIDE SEQUENCE [LARGE SCALE GENOMIC DNA]</scope>
    <source>
        <strain evidence="2 3">2789STDY5834957</strain>
    </source>
</reference>
<dbReference type="GO" id="GO:0003723">
    <property type="term" value="F:RNA binding"/>
    <property type="evidence" value="ECO:0007669"/>
    <property type="project" value="InterPro"/>
</dbReference>
<sequence length="108" mass="12754">MKNQKNRSMKVYSQNGRNYKATPTIILKGQWLEEMGFAIGDYISVSCENGKLVITLDTERAELEQMKADFMEKDTKKLQKRFQREKEELYAQFVAEKKAQYMAEKEEQ</sequence>
<evidence type="ECO:0000313" key="2">
    <source>
        <dbReference type="EMBL" id="CUP87372.1"/>
    </source>
</evidence>
<dbReference type="Pfam" id="PF08845">
    <property type="entry name" value="SymE_toxin"/>
    <property type="match status" value="1"/>
</dbReference>
<evidence type="ECO:0000259" key="1">
    <source>
        <dbReference type="Pfam" id="PF08845"/>
    </source>
</evidence>
<dbReference type="EC" id="3.1.-.-" evidence="2"/>
<dbReference type="GO" id="GO:0016070">
    <property type="term" value="P:RNA metabolic process"/>
    <property type="evidence" value="ECO:0007669"/>
    <property type="project" value="InterPro"/>
</dbReference>
<name>A0A174RPF1_9FIRM</name>
<dbReference type="AlphaFoldDB" id="A0A174RPF1"/>
<keyword evidence="2" id="KW-0378">Hydrolase</keyword>
<dbReference type="RefSeq" id="WP_055059595.1">
    <property type="nucleotide sequence ID" value="NZ_CZBP01000006.1"/>
</dbReference>